<evidence type="ECO:0000256" key="2">
    <source>
        <dbReference type="ARBA" id="ARBA00022898"/>
    </source>
</evidence>
<feature type="domain" description="Orn/DAP/Arg decarboxylase 2 N-terminal" evidence="3">
    <location>
        <begin position="72"/>
        <end position="298"/>
    </location>
</feature>
<reference evidence="4" key="1">
    <citation type="submission" date="2003-12" db="EMBL/GenBank/DDBJ databases">
        <title>Monterey Bay Coastal Ocean Microbial Observatory environmental clone sequencing.</title>
        <authorList>
            <person name="DeLong E.F."/>
        </authorList>
    </citation>
    <scope>NUCLEOTIDE SEQUENCE</scope>
</reference>
<evidence type="ECO:0000313" key="4">
    <source>
        <dbReference type="EMBL" id="AAS07881.1"/>
    </source>
</evidence>
<keyword evidence="2" id="KW-0663">Pyridoxal phosphate</keyword>
<reference evidence="4" key="2">
    <citation type="submission" date="2004-02" db="EMBL/GenBank/DDBJ databases">
        <authorList>
            <person name="Heidelberg J.F."/>
            <person name="Eisen J.A."/>
            <person name="Nelson W.C."/>
            <person name="DeLong E.F."/>
        </authorList>
    </citation>
    <scope>NUCLEOTIDE SEQUENCE</scope>
</reference>
<accession>Q6SGV9</accession>
<dbReference type="GO" id="GO:0009089">
    <property type="term" value="P:lysine biosynthetic process via diaminopimelate"/>
    <property type="evidence" value="ECO:0007669"/>
    <property type="project" value="TreeGrafter"/>
</dbReference>
<proteinExistence type="predicted"/>
<dbReference type="Gene3D" id="3.20.20.10">
    <property type="entry name" value="Alanine racemase"/>
    <property type="match status" value="1"/>
</dbReference>
<dbReference type="Pfam" id="PF02784">
    <property type="entry name" value="Orn_Arg_deC_N"/>
    <property type="match status" value="1"/>
</dbReference>
<dbReference type="SUPFAM" id="SSF51419">
    <property type="entry name" value="PLP-binding barrel"/>
    <property type="match status" value="1"/>
</dbReference>
<dbReference type="PANTHER" id="PTHR43727">
    <property type="entry name" value="DIAMINOPIMELATE DECARBOXYLASE"/>
    <property type="match status" value="1"/>
</dbReference>
<evidence type="ECO:0000259" key="3">
    <source>
        <dbReference type="Pfam" id="PF02784"/>
    </source>
</evidence>
<dbReference type="InterPro" id="IPR022644">
    <property type="entry name" value="De-COase2_N"/>
</dbReference>
<dbReference type="EMBL" id="AY458641">
    <property type="protein sequence ID" value="AAS07881.1"/>
    <property type="molecule type" value="Genomic_DNA"/>
</dbReference>
<dbReference type="InterPro" id="IPR009006">
    <property type="entry name" value="Ala_racemase/Decarboxylase_C"/>
</dbReference>
<name>Q6SGV9_9BACT</name>
<dbReference type="SUPFAM" id="SSF50621">
    <property type="entry name" value="Alanine racemase C-terminal domain-like"/>
    <property type="match status" value="1"/>
</dbReference>
<dbReference type="AlphaFoldDB" id="Q6SGV9"/>
<dbReference type="PANTHER" id="PTHR43727:SF2">
    <property type="entry name" value="GROUP IV DECARBOXYLASE"/>
    <property type="match status" value="1"/>
</dbReference>
<protein>
    <recommendedName>
        <fullName evidence="3">Orn/DAP/Arg decarboxylase 2 N-terminal domain-containing protein</fullName>
    </recommendedName>
</protein>
<gene>
    <name evidence="4" type="ORF">MBMO_EBAC080-L32B05.9</name>
</gene>
<dbReference type="GO" id="GO:0008836">
    <property type="term" value="F:diaminopimelate decarboxylase activity"/>
    <property type="evidence" value="ECO:0007669"/>
    <property type="project" value="TreeGrafter"/>
</dbReference>
<dbReference type="Gene3D" id="2.40.37.10">
    <property type="entry name" value="Lyase, Ornithine Decarboxylase, Chain A, domain 1"/>
    <property type="match status" value="1"/>
</dbReference>
<sequence>MHSQRCPTCSPCGRLGKPVLIEVKPSSDYKAGLAQLTDQLKGRGPAIDVAPALLSWLKGRELSTPALVFDLDTITARMQALAQTAANQNIACLLAVKSCPREPLLTTAQQHLAGFDVSNLAEYRALPADLSGKTVSLTSPQLTKDYYLFAARGNRLVVTVDSIAQCVNYLQQGAPFPYVLRIQGGQLLPTSDAAYTNCSRFGFTAPMLEQLLQRPDVQAQPPCGWHVHHGSEINSAATYQFLMAGLAKLGAQLPEPPAIINLGGGWHSVEKQQLNDLFALARKVFPEPCSVFIEPGQWFGKGAGLAVGEVVNKSGDDDNLGCVLNLSMDCHLRWSSPRLLVPVQLPALKFAKVYLGGASCYEADSLGCFMLPYRQDLAHDTSLGLGCRVLLSNISLYSLAWNQGFNGIAPATEYWLRNGLALEPTA</sequence>
<evidence type="ECO:0000256" key="1">
    <source>
        <dbReference type="ARBA" id="ARBA00001933"/>
    </source>
</evidence>
<organism evidence="4">
    <name type="scientific">uncultured marine bacterium 463</name>
    <dbReference type="NCBI Taxonomy" id="257394"/>
    <lineage>
        <taxon>Bacteria</taxon>
        <taxon>environmental samples</taxon>
    </lineage>
</organism>
<comment type="cofactor">
    <cofactor evidence="1">
        <name>pyridoxal 5'-phosphate</name>
        <dbReference type="ChEBI" id="CHEBI:597326"/>
    </cofactor>
</comment>
<dbReference type="InterPro" id="IPR029066">
    <property type="entry name" value="PLP-binding_barrel"/>
</dbReference>